<proteinExistence type="predicted"/>
<protein>
    <submittedName>
        <fullName evidence="2">DUF5367 family protein</fullName>
    </submittedName>
</protein>
<feature type="transmembrane region" description="Helical" evidence="1">
    <location>
        <begin position="113"/>
        <end position="131"/>
    </location>
</feature>
<keyword evidence="1" id="KW-1133">Transmembrane helix</keyword>
<dbReference type="EMBL" id="JBHRZT010000052">
    <property type="protein sequence ID" value="MFC3884433.1"/>
    <property type="molecule type" value="Genomic_DNA"/>
</dbReference>
<accession>A0ABV8B2B7</accession>
<feature type="transmembrane region" description="Helical" evidence="1">
    <location>
        <begin position="7"/>
        <end position="29"/>
    </location>
</feature>
<gene>
    <name evidence="2" type="ORF">ACFOU2_13335</name>
</gene>
<keyword evidence="3" id="KW-1185">Reference proteome</keyword>
<feature type="transmembrane region" description="Helical" evidence="1">
    <location>
        <begin position="76"/>
        <end position="93"/>
    </location>
</feature>
<sequence>MKVLLEWFLVIAWSMIIWAGATLFFVYAGPYVLVATSSPRFFLIFVALEAVTALLIFLAVFFYIKIDRSKKAVLKCGIAGSAVGLFLDTFSLWNHSALFSRLAHDQMMSFTIWMSFAYSLFLLIPSLMYVLQQKRLKTPTIQQ</sequence>
<organism evidence="2 3">
    <name type="scientific">Bacillus songklensis</name>
    <dbReference type="NCBI Taxonomy" id="1069116"/>
    <lineage>
        <taxon>Bacteria</taxon>
        <taxon>Bacillati</taxon>
        <taxon>Bacillota</taxon>
        <taxon>Bacilli</taxon>
        <taxon>Bacillales</taxon>
        <taxon>Bacillaceae</taxon>
        <taxon>Bacillus</taxon>
    </lineage>
</organism>
<evidence type="ECO:0000313" key="3">
    <source>
        <dbReference type="Proteomes" id="UP001595752"/>
    </source>
</evidence>
<reference evidence="3" key="1">
    <citation type="journal article" date="2019" name="Int. J. Syst. Evol. Microbiol.">
        <title>The Global Catalogue of Microorganisms (GCM) 10K type strain sequencing project: providing services to taxonomists for standard genome sequencing and annotation.</title>
        <authorList>
            <consortium name="The Broad Institute Genomics Platform"/>
            <consortium name="The Broad Institute Genome Sequencing Center for Infectious Disease"/>
            <person name="Wu L."/>
            <person name="Ma J."/>
        </authorList>
    </citation>
    <scope>NUCLEOTIDE SEQUENCE [LARGE SCALE GENOMIC DNA]</scope>
    <source>
        <strain evidence="3">CCUG 61889</strain>
    </source>
</reference>
<feature type="transmembrane region" description="Helical" evidence="1">
    <location>
        <begin position="41"/>
        <end position="64"/>
    </location>
</feature>
<dbReference type="RefSeq" id="WP_377915867.1">
    <property type="nucleotide sequence ID" value="NZ_JBHRZT010000052.1"/>
</dbReference>
<name>A0ABV8B2B7_9BACI</name>
<dbReference type="Proteomes" id="UP001595752">
    <property type="component" value="Unassembled WGS sequence"/>
</dbReference>
<evidence type="ECO:0000256" key="1">
    <source>
        <dbReference type="SAM" id="Phobius"/>
    </source>
</evidence>
<keyword evidence="1" id="KW-0472">Membrane</keyword>
<comment type="caution">
    <text evidence="2">The sequence shown here is derived from an EMBL/GenBank/DDBJ whole genome shotgun (WGS) entry which is preliminary data.</text>
</comment>
<evidence type="ECO:0000313" key="2">
    <source>
        <dbReference type="EMBL" id="MFC3884433.1"/>
    </source>
</evidence>
<keyword evidence="1" id="KW-0812">Transmembrane</keyword>